<evidence type="ECO:0000256" key="6">
    <source>
        <dbReference type="ARBA" id="ARBA00023235"/>
    </source>
</evidence>
<name>A0A7C9PFN9_9BURK</name>
<dbReference type="GO" id="GO:0019897">
    <property type="term" value="C:extrinsic component of plasma membrane"/>
    <property type="evidence" value="ECO:0007669"/>
    <property type="project" value="UniProtKB-UniRule"/>
</dbReference>
<evidence type="ECO:0000256" key="5">
    <source>
        <dbReference type="ARBA" id="ARBA00023136"/>
    </source>
</evidence>
<dbReference type="GO" id="GO:0007059">
    <property type="term" value="P:chromosome segregation"/>
    <property type="evidence" value="ECO:0007669"/>
    <property type="project" value="UniProtKB-UniRule"/>
</dbReference>
<dbReference type="FunFam" id="1.10.268.10:FF:000001">
    <property type="entry name" value="DNA gyrase subunit A"/>
    <property type="match status" value="1"/>
</dbReference>
<dbReference type="NCBIfam" id="TIGR01062">
    <property type="entry name" value="parC_Gneg"/>
    <property type="match status" value="1"/>
</dbReference>
<evidence type="ECO:0000256" key="10">
    <source>
        <dbReference type="SAM" id="MobiDB-lite"/>
    </source>
</evidence>
<feature type="site" description="Interaction with DNA" evidence="7">
    <location>
        <position position="49"/>
    </location>
</feature>
<keyword evidence="4 7" id="KW-0238">DNA-binding</keyword>
<feature type="site" description="Transition state stabilizer" evidence="7">
    <location>
        <position position="133"/>
    </location>
</feature>
<dbReference type="Gene3D" id="2.120.10.90">
    <property type="entry name" value="DNA gyrase/topoisomerase IV, subunit A, C-terminal"/>
    <property type="match status" value="1"/>
</dbReference>
<dbReference type="InterPro" id="IPR013758">
    <property type="entry name" value="Topo_IIA_A/C_ab"/>
</dbReference>
<keyword evidence="5 7" id="KW-0472">Membrane</keyword>
<comment type="function">
    <text evidence="7">Topoisomerase IV is essential for chromosome segregation. It relaxes supercoiled DNA. Performs the decatenation events required during the replication of a circular DNA molecule.</text>
</comment>
<evidence type="ECO:0000256" key="4">
    <source>
        <dbReference type="ARBA" id="ARBA00023125"/>
    </source>
</evidence>
<feature type="domain" description="Topo IIA-type catalytic" evidence="11">
    <location>
        <begin position="41"/>
        <end position="532"/>
    </location>
</feature>
<dbReference type="Proteomes" id="UP000484255">
    <property type="component" value="Unassembled WGS sequence"/>
</dbReference>
<dbReference type="SMART" id="SM00434">
    <property type="entry name" value="TOP4c"/>
    <property type="match status" value="1"/>
</dbReference>
<protein>
    <recommendedName>
        <fullName evidence="7">DNA topoisomerase 4 subunit A</fullName>
        <ecNumber evidence="7">5.6.2.2</ecNumber>
    </recommendedName>
    <alternativeName>
        <fullName evidence="7">Topoisomerase IV subunit A</fullName>
    </alternativeName>
</protein>
<dbReference type="RefSeq" id="WP_163455739.1">
    <property type="nucleotide sequence ID" value="NZ_JAAGOH010000001.1"/>
</dbReference>
<dbReference type="GO" id="GO:0005694">
    <property type="term" value="C:chromosome"/>
    <property type="evidence" value="ECO:0007669"/>
    <property type="project" value="InterPro"/>
</dbReference>
<reference evidence="12 13" key="1">
    <citation type="submission" date="2020-02" db="EMBL/GenBank/DDBJ databases">
        <title>Ideonella bacterium strain TBM-1.</title>
        <authorList>
            <person name="Chen W.-M."/>
        </authorList>
    </citation>
    <scope>NUCLEOTIDE SEQUENCE [LARGE SCALE GENOMIC DNA]</scope>
    <source>
        <strain evidence="12 13">TBM-1</strain>
    </source>
</reference>
<dbReference type="HAMAP" id="MF_00936">
    <property type="entry name" value="ParC_type1"/>
    <property type="match status" value="1"/>
</dbReference>
<dbReference type="InterPro" id="IPR005742">
    <property type="entry name" value="TopoIV_A_Gneg"/>
</dbReference>
<evidence type="ECO:0000256" key="7">
    <source>
        <dbReference type="HAMAP-Rule" id="MF_00936"/>
    </source>
</evidence>
<feature type="site" description="Interaction with DNA" evidence="7">
    <location>
        <position position="90"/>
    </location>
</feature>
<dbReference type="GO" id="GO:0009330">
    <property type="term" value="C:DNA topoisomerase type II (double strand cut, ATP-hydrolyzing) complex"/>
    <property type="evidence" value="ECO:0007669"/>
    <property type="project" value="TreeGrafter"/>
</dbReference>
<organism evidence="12 13">
    <name type="scientific">Ideonella livida</name>
    <dbReference type="NCBI Taxonomy" id="2707176"/>
    <lineage>
        <taxon>Bacteria</taxon>
        <taxon>Pseudomonadati</taxon>
        <taxon>Pseudomonadota</taxon>
        <taxon>Betaproteobacteria</taxon>
        <taxon>Burkholderiales</taxon>
        <taxon>Sphaerotilaceae</taxon>
        <taxon>Ideonella</taxon>
    </lineage>
</organism>
<evidence type="ECO:0000256" key="9">
    <source>
        <dbReference type="SAM" id="Coils"/>
    </source>
</evidence>
<dbReference type="PROSITE" id="PS52040">
    <property type="entry name" value="TOPO_IIA"/>
    <property type="match status" value="1"/>
</dbReference>
<dbReference type="InterPro" id="IPR050220">
    <property type="entry name" value="Type_II_DNA_Topoisomerases"/>
</dbReference>
<dbReference type="EC" id="5.6.2.2" evidence="7"/>
<dbReference type="InterPro" id="IPR013760">
    <property type="entry name" value="Topo_IIA-like_dom_sf"/>
</dbReference>
<evidence type="ECO:0000313" key="13">
    <source>
        <dbReference type="Proteomes" id="UP000484255"/>
    </source>
</evidence>
<dbReference type="InterPro" id="IPR006691">
    <property type="entry name" value="GyrA/parC_rep"/>
</dbReference>
<feature type="site" description="Interaction with DNA" evidence="7">
    <location>
        <position position="92"/>
    </location>
</feature>
<evidence type="ECO:0000259" key="11">
    <source>
        <dbReference type="PROSITE" id="PS52040"/>
    </source>
</evidence>
<dbReference type="Gene3D" id="1.10.268.10">
    <property type="entry name" value="Topoisomerase, domain 3"/>
    <property type="match status" value="1"/>
</dbReference>
<dbReference type="Gene3D" id="3.90.199.10">
    <property type="entry name" value="Topoisomerase II, domain 5"/>
    <property type="match status" value="1"/>
</dbReference>
<feature type="active site" description="O-(5'-phospho-DNA)-tyrosine intermediate" evidence="7 8">
    <location>
        <position position="134"/>
    </location>
</feature>
<feature type="region of interest" description="Disordered" evidence="10">
    <location>
        <begin position="736"/>
        <end position="760"/>
    </location>
</feature>
<keyword evidence="6 7" id="KW-0413">Isomerase</keyword>
<keyword evidence="9" id="KW-0175">Coiled coil</keyword>
<gene>
    <name evidence="7 12" type="primary">parC</name>
    <name evidence="12" type="ORF">G3A44_01650</name>
</gene>
<dbReference type="Pfam" id="PF00521">
    <property type="entry name" value="DNA_topoisoIV"/>
    <property type="match status" value="1"/>
</dbReference>
<dbReference type="GO" id="GO:0005524">
    <property type="term" value="F:ATP binding"/>
    <property type="evidence" value="ECO:0007669"/>
    <property type="project" value="InterPro"/>
</dbReference>
<dbReference type="InterPro" id="IPR035516">
    <property type="entry name" value="Gyrase/topoIV_suA_C"/>
</dbReference>
<comment type="subcellular location">
    <subcellularLocation>
        <location evidence="7">Cell membrane</location>
        <topology evidence="7">Peripheral membrane protein</topology>
    </subcellularLocation>
</comment>
<dbReference type="SUPFAM" id="SSF56719">
    <property type="entry name" value="Type II DNA topoisomerase"/>
    <property type="match status" value="1"/>
</dbReference>
<evidence type="ECO:0000256" key="3">
    <source>
        <dbReference type="ARBA" id="ARBA00023029"/>
    </source>
</evidence>
<comment type="subunit">
    <text evidence="7">Heterotetramer composed of ParC and ParE.</text>
</comment>
<dbReference type="GO" id="GO:0003918">
    <property type="term" value="F:DNA topoisomerase type II (double strand cut, ATP-hydrolyzing) activity"/>
    <property type="evidence" value="ECO:0007669"/>
    <property type="project" value="UniProtKB-UniRule"/>
</dbReference>
<evidence type="ECO:0000256" key="2">
    <source>
        <dbReference type="ARBA" id="ARBA00022475"/>
    </source>
</evidence>
<keyword evidence="2 7" id="KW-1003">Cell membrane</keyword>
<comment type="similarity">
    <text evidence="7">Belongs to the type II topoisomerase GyrA/ParC subunit family. ParC type 1 subfamily.</text>
</comment>
<feature type="coiled-coil region" evidence="9">
    <location>
        <begin position="460"/>
        <end position="487"/>
    </location>
</feature>
<dbReference type="InterPro" id="IPR002205">
    <property type="entry name" value="Topo_IIA_dom_A"/>
</dbReference>
<dbReference type="NCBIfam" id="NF004044">
    <property type="entry name" value="PRK05561.1"/>
    <property type="match status" value="1"/>
</dbReference>
<proteinExistence type="inferred from homology"/>
<dbReference type="GO" id="GO:0003677">
    <property type="term" value="F:DNA binding"/>
    <property type="evidence" value="ECO:0007669"/>
    <property type="project" value="UniProtKB-UniRule"/>
</dbReference>
<dbReference type="Gene3D" id="3.30.1360.40">
    <property type="match status" value="1"/>
</dbReference>
<evidence type="ECO:0000313" key="12">
    <source>
        <dbReference type="EMBL" id="NDY89894.1"/>
    </source>
</evidence>
<dbReference type="SUPFAM" id="SSF101904">
    <property type="entry name" value="GyrA/ParC C-terminal domain-like"/>
    <property type="match status" value="1"/>
</dbReference>
<dbReference type="CDD" id="cd00187">
    <property type="entry name" value="TOP4c"/>
    <property type="match status" value="1"/>
</dbReference>
<sequence length="775" mass="83811">MSDTDLFSPLNSPAGEPISLAQYAERAYLEYALSVVKGRALPDVCDGAKPVQRRILYSMQRMGLGFGGSGGAPKPVKSARVVGDVLGKFHPHGDTAAYDAMVRMAQDFSLRYPLIDGQGNFGSRDGDGAAAMRYTEARLAPIARLLLDELDEGTVDFVPNYDGSFEEPRQLPARLPFVLLNGASGIAVGLATEIPSHNLREVAGAAVALIRQPELPDEALFRLIPGPDYPGGGQIISSASDIQDAYRGGRGSLKVRARWKIEDLARGQWQLVVHELPPGTSAQKVLEEIEDLTNPKVKTGKKALTADQTQLKGVMLSVLDAVRDESSKDAPVRLVFEPKSRTVEQQELITTLLAHTSLETNAPINLTMVGRDGRPTQKSLRQMLQEWVAFRLDTVQRRSRHRLDKVLDRIHVLEGRQLVLLNLDEVIRIIRESDDPKAALIARFRLSDRQAEDILEIRLRQLARLEALKIEQELKELRGEQARLEDILGNPASLRRTVIKEIEADVKAHGDDRRTLIQEERRAVAEVKVVDEPVTVVVSDKGWVRALKGHEVDPGSLAFKSGDALRAHFACRTVDTLVVLGSNGRVYNAAVSALPGGRGDGQPITSLIELESGTQPVHYFAGAGETTLLLANSGGFGLLVRATDLQTRQKAGKSFLTLDEGEQVLPPVVVGAGQTQVACLSAGGRMLVFGLAELKLQPNGGKGLTLMALEDGETLTGVTGFADAVRVLGTGRGGKPRDELVKGSALASHTQKRARKGAKVEGVLKPSQLLPGSLG</sequence>
<evidence type="ECO:0000256" key="1">
    <source>
        <dbReference type="ARBA" id="ARBA00000185"/>
    </source>
</evidence>
<dbReference type="Pfam" id="PF03989">
    <property type="entry name" value="DNA_gyraseA_C"/>
    <property type="match status" value="2"/>
</dbReference>
<dbReference type="EMBL" id="JAAGOH010000001">
    <property type="protein sequence ID" value="NDY89894.1"/>
    <property type="molecule type" value="Genomic_DNA"/>
</dbReference>
<accession>A0A7C9PFN9</accession>
<keyword evidence="13" id="KW-1185">Reference proteome</keyword>
<dbReference type="AlphaFoldDB" id="A0A7C9PFN9"/>
<keyword evidence="3 7" id="KW-0799">Topoisomerase</keyword>
<dbReference type="GO" id="GO:0006265">
    <property type="term" value="P:DNA topological change"/>
    <property type="evidence" value="ECO:0007669"/>
    <property type="project" value="UniProtKB-UniRule"/>
</dbReference>
<dbReference type="PANTHER" id="PTHR43493:SF1">
    <property type="entry name" value="DNA TOPOISOMERASE 4 SUBUNIT A"/>
    <property type="match status" value="1"/>
</dbReference>
<dbReference type="PANTHER" id="PTHR43493">
    <property type="entry name" value="DNA GYRASE/TOPOISOMERASE SUBUNIT A"/>
    <property type="match status" value="1"/>
</dbReference>
<dbReference type="InterPro" id="IPR013757">
    <property type="entry name" value="Topo_IIA_A_a_sf"/>
</dbReference>
<dbReference type="GO" id="GO:0005737">
    <property type="term" value="C:cytoplasm"/>
    <property type="evidence" value="ECO:0007669"/>
    <property type="project" value="TreeGrafter"/>
</dbReference>
<comment type="catalytic activity">
    <reaction evidence="1 7 8">
        <text>ATP-dependent breakage, passage and rejoining of double-stranded DNA.</text>
        <dbReference type="EC" id="5.6.2.2"/>
    </reaction>
</comment>
<comment type="caution">
    <text evidence="12">The sequence shown here is derived from an EMBL/GenBank/DDBJ whole genome shotgun (WGS) entry which is preliminary data.</text>
</comment>
<evidence type="ECO:0000256" key="8">
    <source>
        <dbReference type="PROSITE-ProRule" id="PRU01384"/>
    </source>
</evidence>